<keyword evidence="4" id="KW-1185">Reference proteome</keyword>
<dbReference type="InterPro" id="IPR002347">
    <property type="entry name" value="SDR_fam"/>
</dbReference>
<dbReference type="AlphaFoldDB" id="A0AAD4G6R1"/>
<dbReference type="PRINTS" id="PR00081">
    <property type="entry name" value="GDHRDH"/>
</dbReference>
<dbReference type="Pfam" id="PF13561">
    <property type="entry name" value="adh_short_C2"/>
    <property type="match status" value="1"/>
</dbReference>
<accession>A0AAD4G6R1</accession>
<comment type="similarity">
    <text evidence="1">Belongs to the short-chain dehydrogenases/reductases (SDR) family.</text>
</comment>
<name>A0AAD4G6R1_BOLED</name>
<dbReference type="GO" id="GO:0016491">
    <property type="term" value="F:oxidoreductase activity"/>
    <property type="evidence" value="ECO:0007669"/>
    <property type="project" value="UniProtKB-KW"/>
</dbReference>
<protein>
    <submittedName>
        <fullName evidence="3">Uncharacterized protein</fullName>
    </submittedName>
</protein>
<dbReference type="Proteomes" id="UP001194468">
    <property type="component" value="Unassembled WGS sequence"/>
</dbReference>
<evidence type="ECO:0000313" key="4">
    <source>
        <dbReference type="Proteomes" id="UP001194468"/>
    </source>
</evidence>
<gene>
    <name evidence="3" type="ORF">L210DRAFT_3572140</name>
</gene>
<dbReference type="InterPro" id="IPR036291">
    <property type="entry name" value="NAD(P)-bd_dom_sf"/>
</dbReference>
<dbReference type="SUPFAM" id="SSF51735">
    <property type="entry name" value="NAD(P)-binding Rossmann-fold domains"/>
    <property type="match status" value="1"/>
</dbReference>
<dbReference type="EMBL" id="WHUW01000133">
    <property type="protein sequence ID" value="KAF8421917.1"/>
    <property type="molecule type" value="Genomic_DNA"/>
</dbReference>
<dbReference type="PANTHER" id="PTHR24321:SF8">
    <property type="entry name" value="ESTRADIOL 17-BETA-DEHYDROGENASE 8-RELATED"/>
    <property type="match status" value="1"/>
</dbReference>
<evidence type="ECO:0000313" key="3">
    <source>
        <dbReference type="EMBL" id="KAF8421917.1"/>
    </source>
</evidence>
<sequence>MRSNVADIVGHQVAAFVNHRLSLSLSGPSVELQTIATNASEPLTKSALELGKYKITVNAYAPGIVNTPMVEALVDIAEADMEMYNVAISRLSTRAIEAESQPEEITSIVSYLASKEAHFITGQCITVDGGAVLS</sequence>
<reference evidence="3" key="2">
    <citation type="journal article" date="2020" name="Nat. Commun.">
        <title>Large-scale genome sequencing of mycorrhizal fungi provides insights into the early evolution of symbiotic traits.</title>
        <authorList>
            <person name="Miyauchi S."/>
            <person name="Kiss E."/>
            <person name="Kuo A."/>
            <person name="Drula E."/>
            <person name="Kohler A."/>
            <person name="Sanchez-Garcia M."/>
            <person name="Morin E."/>
            <person name="Andreopoulos B."/>
            <person name="Barry K.W."/>
            <person name="Bonito G."/>
            <person name="Buee M."/>
            <person name="Carver A."/>
            <person name="Chen C."/>
            <person name="Cichocki N."/>
            <person name="Clum A."/>
            <person name="Culley D."/>
            <person name="Crous P.W."/>
            <person name="Fauchery L."/>
            <person name="Girlanda M."/>
            <person name="Hayes R.D."/>
            <person name="Keri Z."/>
            <person name="LaButti K."/>
            <person name="Lipzen A."/>
            <person name="Lombard V."/>
            <person name="Magnuson J."/>
            <person name="Maillard F."/>
            <person name="Murat C."/>
            <person name="Nolan M."/>
            <person name="Ohm R.A."/>
            <person name="Pangilinan J."/>
            <person name="Pereira M.F."/>
            <person name="Perotto S."/>
            <person name="Peter M."/>
            <person name="Pfister S."/>
            <person name="Riley R."/>
            <person name="Sitrit Y."/>
            <person name="Stielow J.B."/>
            <person name="Szollosi G."/>
            <person name="Zifcakova L."/>
            <person name="Stursova M."/>
            <person name="Spatafora J.W."/>
            <person name="Tedersoo L."/>
            <person name="Vaario L.M."/>
            <person name="Yamada A."/>
            <person name="Yan M."/>
            <person name="Wang P."/>
            <person name="Xu J."/>
            <person name="Bruns T."/>
            <person name="Baldrian P."/>
            <person name="Vilgalys R."/>
            <person name="Dunand C."/>
            <person name="Henrissat B."/>
            <person name="Grigoriev I.V."/>
            <person name="Hibbett D."/>
            <person name="Nagy L.G."/>
            <person name="Martin F.M."/>
        </authorList>
    </citation>
    <scope>NUCLEOTIDE SEQUENCE</scope>
    <source>
        <strain evidence="3">BED1</strain>
    </source>
</reference>
<evidence type="ECO:0000256" key="2">
    <source>
        <dbReference type="ARBA" id="ARBA00023002"/>
    </source>
</evidence>
<evidence type="ECO:0000256" key="1">
    <source>
        <dbReference type="ARBA" id="ARBA00006484"/>
    </source>
</evidence>
<keyword evidence="2" id="KW-0560">Oxidoreductase</keyword>
<proteinExistence type="inferred from homology"/>
<dbReference type="PANTHER" id="PTHR24321">
    <property type="entry name" value="DEHYDROGENASES, SHORT CHAIN"/>
    <property type="match status" value="1"/>
</dbReference>
<organism evidence="3 4">
    <name type="scientific">Boletus edulis BED1</name>
    <dbReference type="NCBI Taxonomy" id="1328754"/>
    <lineage>
        <taxon>Eukaryota</taxon>
        <taxon>Fungi</taxon>
        <taxon>Dikarya</taxon>
        <taxon>Basidiomycota</taxon>
        <taxon>Agaricomycotina</taxon>
        <taxon>Agaricomycetes</taxon>
        <taxon>Agaricomycetidae</taxon>
        <taxon>Boletales</taxon>
        <taxon>Boletineae</taxon>
        <taxon>Boletaceae</taxon>
        <taxon>Boletoideae</taxon>
        <taxon>Boletus</taxon>
    </lineage>
</organism>
<dbReference type="Gene3D" id="3.40.50.720">
    <property type="entry name" value="NAD(P)-binding Rossmann-like Domain"/>
    <property type="match status" value="1"/>
</dbReference>
<reference evidence="3" key="1">
    <citation type="submission" date="2019-10" db="EMBL/GenBank/DDBJ databases">
        <authorList>
            <consortium name="DOE Joint Genome Institute"/>
            <person name="Kuo A."/>
            <person name="Miyauchi S."/>
            <person name="Kiss E."/>
            <person name="Drula E."/>
            <person name="Kohler A."/>
            <person name="Sanchez-Garcia M."/>
            <person name="Andreopoulos B."/>
            <person name="Barry K.W."/>
            <person name="Bonito G."/>
            <person name="Buee M."/>
            <person name="Carver A."/>
            <person name="Chen C."/>
            <person name="Cichocki N."/>
            <person name="Clum A."/>
            <person name="Culley D."/>
            <person name="Crous P.W."/>
            <person name="Fauchery L."/>
            <person name="Girlanda M."/>
            <person name="Hayes R."/>
            <person name="Keri Z."/>
            <person name="LaButti K."/>
            <person name="Lipzen A."/>
            <person name="Lombard V."/>
            <person name="Magnuson J."/>
            <person name="Maillard F."/>
            <person name="Morin E."/>
            <person name="Murat C."/>
            <person name="Nolan M."/>
            <person name="Ohm R."/>
            <person name="Pangilinan J."/>
            <person name="Pereira M."/>
            <person name="Perotto S."/>
            <person name="Peter M."/>
            <person name="Riley R."/>
            <person name="Sitrit Y."/>
            <person name="Stielow B."/>
            <person name="Szollosi G."/>
            <person name="Zifcakova L."/>
            <person name="Stursova M."/>
            <person name="Spatafora J.W."/>
            <person name="Tedersoo L."/>
            <person name="Vaario L.-M."/>
            <person name="Yamada A."/>
            <person name="Yan M."/>
            <person name="Wang P."/>
            <person name="Xu J."/>
            <person name="Bruns T."/>
            <person name="Baldrian P."/>
            <person name="Vilgalys R."/>
            <person name="Henrissat B."/>
            <person name="Grigoriev I.V."/>
            <person name="Hibbett D."/>
            <person name="Nagy L.G."/>
            <person name="Martin F.M."/>
        </authorList>
    </citation>
    <scope>NUCLEOTIDE SEQUENCE</scope>
    <source>
        <strain evidence="3">BED1</strain>
    </source>
</reference>
<comment type="caution">
    <text evidence="3">The sequence shown here is derived from an EMBL/GenBank/DDBJ whole genome shotgun (WGS) entry which is preliminary data.</text>
</comment>